<dbReference type="Gene3D" id="3.90.550.10">
    <property type="entry name" value="Spore Coat Polysaccharide Biosynthesis Protein SpsA, Chain A"/>
    <property type="match status" value="1"/>
</dbReference>
<proteinExistence type="predicted"/>
<comment type="caution">
    <text evidence="3">The sequence shown here is derived from an EMBL/GenBank/DDBJ whole genome shotgun (WGS) entry which is preliminary data.</text>
</comment>
<dbReference type="InterPro" id="IPR029044">
    <property type="entry name" value="Nucleotide-diphossugar_trans"/>
</dbReference>
<dbReference type="AlphaFoldDB" id="A0A328KED9"/>
<protein>
    <submittedName>
        <fullName evidence="3">Uncharacterized protein</fullName>
    </submittedName>
</protein>
<dbReference type="PANTHER" id="PTHR22916:SF51">
    <property type="entry name" value="GLYCOSYLTRANSFERASE EPSH-RELATED"/>
    <property type="match status" value="1"/>
</dbReference>
<sequence>MVAKGVKILSKEFHNIKISVVIPVYNVEKYVGRCLQSVVDQTIFSQLDIVIVNDGSTDDSLAICQSFAAQYDNIKIISQENSGLAAARITGLDYCQEDYITFIDSDDFIEDDCMEILLNLISNYNADIAQINYYAYFEDGQKIKSTSNTSLKVFNSFEESLYDVLIPENYLRYAVWGTLYRKPILEQTYFREKDHINEDIFFKIKALKAAKTVVVDNSAHKYAYVQRGNSLMRSPFSEKKLHILEIYQDLLTMDLTARERQLIEVKLILSKIELAEQMNDKARNNQHLAKVKQQLMTDIKNFNVSEYKAILDRRTLTKIYLGKISPALYRKAVKLYMTIKHKFNKL</sequence>
<accession>A0A328KED9</accession>
<organism evidence="3 4">
    <name type="scientific">Dolosigranulum pigrum</name>
    <dbReference type="NCBI Taxonomy" id="29394"/>
    <lineage>
        <taxon>Bacteria</taxon>
        <taxon>Bacillati</taxon>
        <taxon>Bacillota</taxon>
        <taxon>Bacilli</taxon>
        <taxon>Lactobacillales</taxon>
        <taxon>Carnobacteriaceae</taxon>
        <taxon>Dolosigranulum</taxon>
    </lineage>
</organism>
<dbReference type="PANTHER" id="PTHR22916">
    <property type="entry name" value="GLYCOSYLTRANSFERASE"/>
    <property type="match status" value="1"/>
</dbReference>
<dbReference type="GO" id="GO:0016757">
    <property type="term" value="F:glycosyltransferase activity"/>
    <property type="evidence" value="ECO:0007669"/>
    <property type="project" value="UniProtKB-KW"/>
</dbReference>
<evidence type="ECO:0000256" key="2">
    <source>
        <dbReference type="ARBA" id="ARBA00022679"/>
    </source>
</evidence>
<reference evidence="3 4" key="1">
    <citation type="submission" date="2017-03" db="EMBL/GenBank/DDBJ databases">
        <title>wgs assembly of Dolosigranulum pigrum KPL CDC strains.</title>
        <authorList>
            <person name="Brugger S.D."/>
            <person name="Pettigrew M."/>
            <person name="Kong Y."/>
            <person name="Lemon K.P."/>
        </authorList>
    </citation>
    <scope>NUCLEOTIDE SEQUENCE [LARGE SCALE GENOMIC DNA]</scope>
    <source>
        <strain evidence="3 4">KPL1931_CDC4294-98</strain>
    </source>
</reference>
<keyword evidence="1" id="KW-0328">Glycosyltransferase</keyword>
<dbReference type="EMBL" id="NAQV01000082">
    <property type="protein sequence ID" value="RAN61228.1"/>
    <property type="molecule type" value="Genomic_DNA"/>
</dbReference>
<evidence type="ECO:0000313" key="3">
    <source>
        <dbReference type="EMBL" id="RAN61228.1"/>
    </source>
</evidence>
<evidence type="ECO:0000313" key="4">
    <source>
        <dbReference type="Proteomes" id="UP000249099"/>
    </source>
</evidence>
<keyword evidence="2" id="KW-0808">Transferase</keyword>
<gene>
    <name evidence="3" type="ORF">B8A44_09980</name>
</gene>
<dbReference type="Pfam" id="PF00535">
    <property type="entry name" value="Glycos_transf_2"/>
    <property type="match status" value="1"/>
</dbReference>
<dbReference type="SUPFAM" id="SSF53448">
    <property type="entry name" value="Nucleotide-diphospho-sugar transferases"/>
    <property type="match status" value="1"/>
</dbReference>
<dbReference type="CDD" id="cd00761">
    <property type="entry name" value="Glyco_tranf_GTA_type"/>
    <property type="match status" value="1"/>
</dbReference>
<dbReference type="Proteomes" id="UP000249099">
    <property type="component" value="Unassembled WGS sequence"/>
</dbReference>
<evidence type="ECO:0000256" key="1">
    <source>
        <dbReference type="ARBA" id="ARBA00022676"/>
    </source>
</evidence>
<dbReference type="InterPro" id="IPR001173">
    <property type="entry name" value="Glyco_trans_2-like"/>
</dbReference>
<name>A0A328KED9_9LACT</name>